<evidence type="ECO:0000259" key="3">
    <source>
        <dbReference type="Pfam" id="PF00534"/>
    </source>
</evidence>
<dbReference type="Gene3D" id="3.40.50.2000">
    <property type="entry name" value="Glycogen Phosphorylase B"/>
    <property type="match status" value="2"/>
</dbReference>
<gene>
    <name evidence="5" type="ORF">CLV29_2718</name>
</gene>
<dbReference type="PANTHER" id="PTHR45947">
    <property type="entry name" value="SULFOQUINOVOSYL TRANSFERASE SQD2"/>
    <property type="match status" value="1"/>
</dbReference>
<evidence type="ECO:0000313" key="6">
    <source>
        <dbReference type="Proteomes" id="UP000295371"/>
    </source>
</evidence>
<dbReference type="AlphaFoldDB" id="A0A4R7J4N3"/>
<dbReference type="PANTHER" id="PTHR45947:SF3">
    <property type="entry name" value="SULFOQUINOVOSYL TRANSFERASE SQD2"/>
    <property type="match status" value="1"/>
</dbReference>
<dbReference type="SUPFAM" id="SSF53756">
    <property type="entry name" value="UDP-Glycosyltransferase/glycogen phosphorylase"/>
    <property type="match status" value="1"/>
</dbReference>
<dbReference type="GO" id="GO:1901137">
    <property type="term" value="P:carbohydrate derivative biosynthetic process"/>
    <property type="evidence" value="ECO:0007669"/>
    <property type="project" value="UniProtKB-ARBA"/>
</dbReference>
<dbReference type="RefSeq" id="WP_243831931.1">
    <property type="nucleotide sequence ID" value="NZ_SOAW01000002.1"/>
</dbReference>
<keyword evidence="6" id="KW-1185">Reference proteome</keyword>
<keyword evidence="1" id="KW-0328">Glycosyltransferase</keyword>
<evidence type="ECO:0000256" key="2">
    <source>
        <dbReference type="ARBA" id="ARBA00022679"/>
    </source>
</evidence>
<accession>A0A4R7J4N3</accession>
<feature type="domain" description="Glycosyltransferase subfamily 4-like N-terminal" evidence="4">
    <location>
        <begin position="29"/>
        <end position="204"/>
    </location>
</feature>
<dbReference type="EMBL" id="SOAW01000002">
    <property type="protein sequence ID" value="TDT31303.1"/>
    <property type="molecule type" value="Genomic_DNA"/>
</dbReference>
<feature type="domain" description="Glycosyl transferase family 1" evidence="3">
    <location>
        <begin position="228"/>
        <end position="381"/>
    </location>
</feature>
<dbReference type="InterPro" id="IPR050194">
    <property type="entry name" value="Glycosyltransferase_grp1"/>
</dbReference>
<comment type="caution">
    <text evidence="5">The sequence shown here is derived from an EMBL/GenBank/DDBJ whole genome shotgun (WGS) entry which is preliminary data.</text>
</comment>
<evidence type="ECO:0000259" key="4">
    <source>
        <dbReference type="Pfam" id="PF13439"/>
    </source>
</evidence>
<dbReference type="Proteomes" id="UP000295371">
    <property type="component" value="Unassembled WGS sequence"/>
</dbReference>
<dbReference type="GO" id="GO:0016757">
    <property type="term" value="F:glycosyltransferase activity"/>
    <property type="evidence" value="ECO:0007669"/>
    <property type="project" value="UniProtKB-KW"/>
</dbReference>
<evidence type="ECO:0000256" key="1">
    <source>
        <dbReference type="ARBA" id="ARBA00022676"/>
    </source>
</evidence>
<dbReference type="InterPro" id="IPR001296">
    <property type="entry name" value="Glyco_trans_1"/>
</dbReference>
<name>A0A4R7J4N3_9ACTN</name>
<proteinExistence type="predicted"/>
<dbReference type="Pfam" id="PF00534">
    <property type="entry name" value="Glycos_transf_1"/>
    <property type="match status" value="1"/>
</dbReference>
<protein>
    <submittedName>
        <fullName evidence="5">D-inositol-3-phosphate glycosyltransferase</fullName>
    </submittedName>
</protein>
<keyword evidence="2 5" id="KW-0808">Transferase</keyword>
<reference evidence="5 6" key="1">
    <citation type="submission" date="2019-03" db="EMBL/GenBank/DDBJ databases">
        <title>Genomic Encyclopedia of Archaeal and Bacterial Type Strains, Phase II (KMG-II): from individual species to whole genera.</title>
        <authorList>
            <person name="Goeker M."/>
        </authorList>
    </citation>
    <scope>NUCLEOTIDE SEQUENCE [LARGE SCALE GENOMIC DNA]</scope>
    <source>
        <strain evidence="5 6">DSM 24323</strain>
    </source>
</reference>
<evidence type="ECO:0000313" key="5">
    <source>
        <dbReference type="EMBL" id="TDT31303.1"/>
    </source>
</evidence>
<organism evidence="5 6">
    <name type="scientific">Naumannella halotolerans</name>
    <dbReference type="NCBI Taxonomy" id="993414"/>
    <lineage>
        <taxon>Bacteria</taxon>
        <taxon>Bacillati</taxon>
        <taxon>Actinomycetota</taxon>
        <taxon>Actinomycetes</taxon>
        <taxon>Propionibacteriales</taxon>
        <taxon>Propionibacteriaceae</taxon>
        <taxon>Naumannella</taxon>
    </lineage>
</organism>
<dbReference type="InterPro" id="IPR028098">
    <property type="entry name" value="Glyco_trans_4-like_N"/>
</dbReference>
<sequence>MHIEDRPLRLAYVSMHTSPDDRPGSGDAGGMNVVELHQAYALAELGHNVELITRRSGADQRELLELRPGVTLRRVTAGPAEPVAKSRQNELIGVFSEQLDAIADTGWDLIHSQHWMSGVAALPVARRLGIPHVQSFHSVAALPGASLAAGEPPESPDRIAGESKIARESDLVIAVSGNEANTIISRCGAAPARTVIVRPGVDTEMFGPDGELFDWATIGVREVPSTGVAVFAARLQPLKGADLAIRAIARMPSQLRPRLVLAGDTSADHQGYADDLVSLIAEERLAGQVVFTGPQERVDLARMLRSATVTMVPSYSETFGLIALESLASGTPVAIWAGAGGLNEVVDDDSGLVFGDRDPEHWARGLAALLADSDRYRAMVASGLHRAGRFTWPGAAQRLTAAYRHLLGWGHT</sequence>
<dbReference type="Pfam" id="PF13439">
    <property type="entry name" value="Glyco_transf_4"/>
    <property type="match status" value="1"/>
</dbReference>